<organism evidence="1">
    <name type="scientific">bioreactor metagenome</name>
    <dbReference type="NCBI Taxonomy" id="1076179"/>
    <lineage>
        <taxon>unclassified sequences</taxon>
        <taxon>metagenomes</taxon>
        <taxon>ecological metagenomes</taxon>
    </lineage>
</organism>
<evidence type="ECO:0000313" key="1">
    <source>
        <dbReference type="EMBL" id="MPM12000.1"/>
    </source>
</evidence>
<protein>
    <submittedName>
        <fullName evidence="1">Uncharacterized protein</fullName>
    </submittedName>
</protein>
<accession>A0A644X758</accession>
<reference evidence="1" key="1">
    <citation type="submission" date="2019-08" db="EMBL/GenBank/DDBJ databases">
        <authorList>
            <person name="Kucharzyk K."/>
            <person name="Murdoch R.W."/>
            <person name="Higgins S."/>
            <person name="Loffler F."/>
        </authorList>
    </citation>
    <scope>NUCLEOTIDE SEQUENCE</scope>
</reference>
<proteinExistence type="predicted"/>
<sequence>MEKSPKVIVSVFAMFDTEGKLSPVSFVWEDGTKYMIDKVLDVRRAASLKAGGAGVRYTCMVCGRQTYLYLEEDRWFMERRGS</sequence>
<dbReference type="EMBL" id="VSSQ01001908">
    <property type="protein sequence ID" value="MPM12000.1"/>
    <property type="molecule type" value="Genomic_DNA"/>
</dbReference>
<dbReference type="AlphaFoldDB" id="A0A644X758"/>
<comment type="caution">
    <text evidence="1">The sequence shown here is derived from an EMBL/GenBank/DDBJ whole genome shotgun (WGS) entry which is preliminary data.</text>
</comment>
<gene>
    <name evidence="1" type="ORF">SDC9_58351</name>
</gene>
<name>A0A644X758_9ZZZZ</name>